<evidence type="ECO:0000256" key="5">
    <source>
        <dbReference type="ARBA" id="ARBA00023186"/>
    </source>
</evidence>
<organism evidence="10 11">
    <name type="scientific">Aphis glycines</name>
    <name type="common">Soybean aphid</name>
    <dbReference type="NCBI Taxonomy" id="307491"/>
    <lineage>
        <taxon>Eukaryota</taxon>
        <taxon>Metazoa</taxon>
        <taxon>Ecdysozoa</taxon>
        <taxon>Arthropoda</taxon>
        <taxon>Hexapoda</taxon>
        <taxon>Insecta</taxon>
        <taxon>Pterygota</taxon>
        <taxon>Neoptera</taxon>
        <taxon>Paraneoptera</taxon>
        <taxon>Hemiptera</taxon>
        <taxon>Sternorrhyncha</taxon>
        <taxon>Aphidomorpha</taxon>
        <taxon>Aphidoidea</taxon>
        <taxon>Aphididae</taxon>
        <taxon>Aphidini</taxon>
        <taxon>Aphis</taxon>
        <taxon>Aphis</taxon>
    </lineage>
</organism>
<dbReference type="CDD" id="cd06257">
    <property type="entry name" value="DnaJ"/>
    <property type="match status" value="1"/>
</dbReference>
<keyword evidence="5" id="KW-0143">Chaperone</keyword>
<keyword evidence="8" id="KW-0472">Membrane</keyword>
<dbReference type="SUPFAM" id="SSF46565">
    <property type="entry name" value="Chaperone J-domain"/>
    <property type="match status" value="1"/>
</dbReference>
<keyword evidence="4" id="KW-0694">RNA-binding</keyword>
<dbReference type="GO" id="GO:0000390">
    <property type="term" value="P:spliceosomal complex disassembly"/>
    <property type="evidence" value="ECO:0007669"/>
    <property type="project" value="TreeGrafter"/>
</dbReference>
<dbReference type="EMBL" id="VYZN01000065">
    <property type="protein sequence ID" value="KAE9524650.1"/>
    <property type="molecule type" value="Genomic_DNA"/>
</dbReference>
<evidence type="ECO:0000256" key="1">
    <source>
        <dbReference type="ARBA" id="ARBA00004123"/>
    </source>
</evidence>
<keyword evidence="6" id="KW-0539">Nucleus</keyword>
<accession>A0A6G0T1X3</accession>
<dbReference type="InterPro" id="IPR036869">
    <property type="entry name" value="J_dom_sf"/>
</dbReference>
<dbReference type="GO" id="GO:0005737">
    <property type="term" value="C:cytoplasm"/>
    <property type="evidence" value="ECO:0007669"/>
    <property type="project" value="UniProtKB-SubCell"/>
</dbReference>
<name>A0A6G0T1X3_APHGL</name>
<keyword evidence="11" id="KW-1185">Reference proteome</keyword>
<sequence>MYVENYQLMSETNIESLQRKDHDPKVLNSIDHFYLCSPTNYQDEDHSSQSFICPPSKNSNVKTLEELNSSYIFGTYKLIKKYTLKLILNIYIKCLNIDLRVSVFCASIVKSNSFENSPLICILQYVTSIIAISIFASPRTYECCTLIATFSPVDQYYTYILFKILFDYFCGIVLVKVQLLYCETIQNKIETEMGESRSYALVTSISTSSSSSSWVSLSSEALTSSSSSSSSSSSFAVLPIGTGKSLSLILFVNFWWILSIRISSVSSFLGSSTLNHNGFTIFGIIVGKIGIPEFIMMYFNEKNLNSINIFKRKTSHKIKLTVMDSDLKDLDLYGILEIQQSATEKEIKTAYRKKALQCHPDKNPDNPKAAQLFLQLSKILTILTDTAARLAYDKLVNAKIAAKLREKEYDSKRKKLIDDLVKRENAALGKQKDTVERNFEKELERLRKESSSLLAKERARVNELLKQQESEKEKIGSFKLKVKWKENGVYNKENLTSLFSKHGDVITVVVLENKKCVALVEYKSKTSAINAKNLEVGYPNSPLIVSFLGDYGQDTKKSSSHTSAQNPSNIFTAYQNQNVNHTENTSKTASSAQAFLDYEAMILERFRQAGKSQQENSNSNNINTEEPRVLISPYVHMYKYFFCFLS</sequence>
<dbReference type="Pfam" id="PF00076">
    <property type="entry name" value="RRM_1"/>
    <property type="match status" value="1"/>
</dbReference>
<dbReference type="InterPro" id="IPR000504">
    <property type="entry name" value="RRM_dom"/>
</dbReference>
<evidence type="ECO:0000256" key="2">
    <source>
        <dbReference type="ARBA" id="ARBA00004496"/>
    </source>
</evidence>
<dbReference type="InterPro" id="IPR035979">
    <property type="entry name" value="RBD_domain_sf"/>
</dbReference>
<feature type="transmembrane region" description="Helical" evidence="8">
    <location>
        <begin position="237"/>
        <end position="258"/>
    </location>
</feature>
<keyword evidence="8" id="KW-0812">Transmembrane</keyword>
<feature type="coiled-coil region" evidence="7">
    <location>
        <begin position="436"/>
        <end position="474"/>
    </location>
</feature>
<dbReference type="InterPro" id="IPR052094">
    <property type="entry name" value="Pre-mRNA-splicing_ERAD"/>
</dbReference>
<dbReference type="InterPro" id="IPR001623">
    <property type="entry name" value="DnaJ_domain"/>
</dbReference>
<dbReference type="GO" id="GO:0005681">
    <property type="term" value="C:spliceosomal complex"/>
    <property type="evidence" value="ECO:0007669"/>
    <property type="project" value="TreeGrafter"/>
</dbReference>
<dbReference type="InterPro" id="IPR012677">
    <property type="entry name" value="Nucleotide-bd_a/b_plait_sf"/>
</dbReference>
<comment type="subcellular location">
    <subcellularLocation>
        <location evidence="2">Cytoplasm</location>
    </subcellularLocation>
    <subcellularLocation>
        <location evidence="1">Nucleus</location>
    </subcellularLocation>
</comment>
<evidence type="ECO:0000313" key="10">
    <source>
        <dbReference type="EMBL" id="KAE9524650.1"/>
    </source>
</evidence>
<proteinExistence type="predicted"/>
<feature type="transmembrane region" description="Helical" evidence="8">
    <location>
        <begin position="156"/>
        <end position="177"/>
    </location>
</feature>
<evidence type="ECO:0000256" key="3">
    <source>
        <dbReference type="ARBA" id="ARBA00022490"/>
    </source>
</evidence>
<evidence type="ECO:0000256" key="6">
    <source>
        <dbReference type="ARBA" id="ARBA00023242"/>
    </source>
</evidence>
<dbReference type="PRINTS" id="PR00625">
    <property type="entry name" value="JDOMAIN"/>
</dbReference>
<protein>
    <recommendedName>
        <fullName evidence="9">J domain-containing protein</fullName>
    </recommendedName>
</protein>
<keyword evidence="3" id="KW-0963">Cytoplasm</keyword>
<gene>
    <name evidence="10" type="ORF">AGLY_014700</name>
</gene>
<dbReference type="Pfam" id="PF00226">
    <property type="entry name" value="DnaJ"/>
    <property type="match status" value="1"/>
</dbReference>
<feature type="transmembrane region" description="Helical" evidence="8">
    <location>
        <begin position="279"/>
        <end position="299"/>
    </location>
</feature>
<dbReference type="PANTHER" id="PTHR44313">
    <property type="entry name" value="DNAJ HOMOLOG SUBFAMILY C MEMBER 17"/>
    <property type="match status" value="1"/>
</dbReference>
<reference evidence="10 11" key="1">
    <citation type="submission" date="2019-08" db="EMBL/GenBank/DDBJ databases">
        <title>The genome of the soybean aphid Biotype 1, its phylome, world population structure and adaptation to the North American continent.</title>
        <authorList>
            <person name="Giordano R."/>
            <person name="Donthu R.K."/>
            <person name="Hernandez A.G."/>
            <person name="Wright C.L."/>
            <person name="Zimin A.V."/>
        </authorList>
    </citation>
    <scope>NUCLEOTIDE SEQUENCE [LARGE SCALE GENOMIC DNA]</scope>
    <source>
        <tissue evidence="10">Whole aphids</tissue>
    </source>
</reference>
<dbReference type="Proteomes" id="UP000475862">
    <property type="component" value="Unassembled WGS sequence"/>
</dbReference>
<dbReference type="InterPro" id="IPR034254">
    <property type="entry name" value="DNAJC17_RRM"/>
</dbReference>
<dbReference type="SMART" id="SM00271">
    <property type="entry name" value="DnaJ"/>
    <property type="match status" value="1"/>
</dbReference>
<dbReference type="Gene3D" id="3.30.70.330">
    <property type="match status" value="1"/>
</dbReference>
<dbReference type="Gene3D" id="1.10.287.110">
    <property type="entry name" value="DnaJ domain"/>
    <property type="match status" value="1"/>
</dbReference>
<dbReference type="PROSITE" id="PS50076">
    <property type="entry name" value="DNAJ_2"/>
    <property type="match status" value="1"/>
</dbReference>
<evidence type="ECO:0000259" key="9">
    <source>
        <dbReference type="PROSITE" id="PS50076"/>
    </source>
</evidence>
<dbReference type="SUPFAM" id="SSF54928">
    <property type="entry name" value="RNA-binding domain, RBD"/>
    <property type="match status" value="1"/>
</dbReference>
<evidence type="ECO:0000256" key="7">
    <source>
        <dbReference type="SAM" id="Coils"/>
    </source>
</evidence>
<keyword evidence="7" id="KW-0175">Coiled coil</keyword>
<feature type="domain" description="J" evidence="9">
    <location>
        <begin position="331"/>
        <end position="396"/>
    </location>
</feature>
<dbReference type="OrthoDB" id="259708at2759"/>
<dbReference type="AlphaFoldDB" id="A0A6G0T1X3"/>
<dbReference type="PANTHER" id="PTHR44313:SF1">
    <property type="entry name" value="DNAJ HOMOLOG SUBFAMILY C MEMBER 17"/>
    <property type="match status" value="1"/>
</dbReference>
<evidence type="ECO:0000313" key="11">
    <source>
        <dbReference type="Proteomes" id="UP000475862"/>
    </source>
</evidence>
<dbReference type="CDD" id="cd12429">
    <property type="entry name" value="RRM_DNAJC17"/>
    <property type="match status" value="1"/>
</dbReference>
<evidence type="ECO:0000256" key="4">
    <source>
        <dbReference type="ARBA" id="ARBA00022884"/>
    </source>
</evidence>
<dbReference type="GO" id="GO:0003723">
    <property type="term" value="F:RNA binding"/>
    <property type="evidence" value="ECO:0007669"/>
    <property type="project" value="UniProtKB-KW"/>
</dbReference>
<keyword evidence="8" id="KW-1133">Transmembrane helix</keyword>
<evidence type="ECO:0000256" key="8">
    <source>
        <dbReference type="SAM" id="Phobius"/>
    </source>
</evidence>
<comment type="caution">
    <text evidence="10">The sequence shown here is derived from an EMBL/GenBank/DDBJ whole genome shotgun (WGS) entry which is preliminary data.</text>
</comment>